<dbReference type="SUPFAM" id="SSF53901">
    <property type="entry name" value="Thiolase-like"/>
    <property type="match status" value="1"/>
</dbReference>
<comment type="caution">
    <text evidence="8">The sequence shown here is derived from an EMBL/GenBank/DDBJ whole genome shotgun (WGS) entry which is preliminary data.</text>
</comment>
<dbReference type="SUPFAM" id="SSF52151">
    <property type="entry name" value="FabD/lysophospholipase-like"/>
    <property type="match status" value="1"/>
</dbReference>
<keyword evidence="9" id="KW-1185">Reference proteome</keyword>
<dbReference type="SMART" id="SM00827">
    <property type="entry name" value="PKS_AT"/>
    <property type="match status" value="1"/>
</dbReference>
<evidence type="ECO:0000256" key="3">
    <source>
        <dbReference type="ARBA" id="ARBA00023268"/>
    </source>
</evidence>
<dbReference type="SMART" id="SM00826">
    <property type="entry name" value="PKS_DH"/>
    <property type="match status" value="1"/>
</dbReference>
<keyword evidence="2" id="KW-0808">Transferase</keyword>
<accession>A0ABU3B281</accession>
<feature type="non-terminal residue" evidence="8">
    <location>
        <position position="1"/>
    </location>
</feature>
<protein>
    <submittedName>
        <fullName evidence="8">Type I polyketide synthase</fullName>
    </submittedName>
</protein>
<feature type="region of interest" description="Disordered" evidence="6">
    <location>
        <begin position="634"/>
        <end position="663"/>
    </location>
</feature>
<dbReference type="Pfam" id="PF16197">
    <property type="entry name" value="KAsynt_C_assoc"/>
    <property type="match status" value="1"/>
</dbReference>
<dbReference type="Gene3D" id="3.30.70.3290">
    <property type="match status" value="1"/>
</dbReference>
<evidence type="ECO:0000256" key="4">
    <source>
        <dbReference type="ARBA" id="ARBA00023315"/>
    </source>
</evidence>
<dbReference type="InterPro" id="IPR016039">
    <property type="entry name" value="Thiolase-like"/>
</dbReference>
<dbReference type="SUPFAM" id="SSF55048">
    <property type="entry name" value="Probable ACP-binding domain of malonyl-CoA ACP transacylase"/>
    <property type="match status" value="1"/>
</dbReference>
<dbReference type="PROSITE" id="PS52019">
    <property type="entry name" value="PKS_MFAS_DH"/>
    <property type="match status" value="1"/>
</dbReference>
<evidence type="ECO:0000256" key="1">
    <source>
        <dbReference type="ARBA" id="ARBA00004792"/>
    </source>
</evidence>
<evidence type="ECO:0000256" key="5">
    <source>
        <dbReference type="PROSITE-ProRule" id="PRU01363"/>
    </source>
</evidence>
<dbReference type="InterPro" id="IPR020807">
    <property type="entry name" value="PKS_DH"/>
</dbReference>
<dbReference type="PANTHER" id="PTHR43775">
    <property type="entry name" value="FATTY ACID SYNTHASE"/>
    <property type="match status" value="1"/>
</dbReference>
<dbReference type="Gene3D" id="3.40.47.10">
    <property type="match status" value="1"/>
</dbReference>
<gene>
    <name evidence="8" type="ORF">RM812_41460</name>
</gene>
<evidence type="ECO:0000256" key="2">
    <source>
        <dbReference type="ARBA" id="ARBA00022679"/>
    </source>
</evidence>
<feature type="non-terminal residue" evidence="8">
    <location>
        <position position="663"/>
    </location>
</feature>
<keyword evidence="4" id="KW-0012">Acyltransferase</keyword>
<dbReference type="PANTHER" id="PTHR43775:SF51">
    <property type="entry name" value="INACTIVE PHENOLPHTHIOCEROL SYNTHESIS POLYKETIDE SYNTHASE TYPE I PKS1-RELATED"/>
    <property type="match status" value="1"/>
</dbReference>
<reference evidence="8" key="1">
    <citation type="submission" date="2024-05" db="EMBL/GenBank/DDBJ databases">
        <title>30 novel species of actinomycetes from the DSMZ collection.</title>
        <authorList>
            <person name="Nouioui I."/>
        </authorList>
    </citation>
    <scope>NUCLEOTIDE SEQUENCE</scope>
    <source>
        <strain evidence="8">DSM 40712</strain>
    </source>
</reference>
<dbReference type="InterPro" id="IPR049900">
    <property type="entry name" value="PKS_mFAS_DH"/>
</dbReference>
<feature type="region of interest" description="N-terminal hotdog fold" evidence="5">
    <location>
        <begin position="526"/>
        <end position="652"/>
    </location>
</feature>
<dbReference type="Pfam" id="PF00698">
    <property type="entry name" value="Acyl_transf_1"/>
    <property type="match status" value="1"/>
</dbReference>
<dbReference type="InterPro" id="IPR016035">
    <property type="entry name" value="Acyl_Trfase/lysoPLipase"/>
</dbReference>
<dbReference type="InterPro" id="IPR042104">
    <property type="entry name" value="PKS_dehydratase_sf"/>
</dbReference>
<dbReference type="Proteomes" id="UP001180724">
    <property type="component" value="Unassembled WGS sequence"/>
</dbReference>
<organism evidence="8 9">
    <name type="scientific">Streptomyces lancefieldiae</name>
    <dbReference type="NCBI Taxonomy" id="3075520"/>
    <lineage>
        <taxon>Bacteria</taxon>
        <taxon>Bacillati</taxon>
        <taxon>Actinomycetota</taxon>
        <taxon>Actinomycetes</taxon>
        <taxon>Kitasatosporales</taxon>
        <taxon>Streptomycetaceae</taxon>
        <taxon>Streptomyces</taxon>
    </lineage>
</organism>
<dbReference type="InterPro" id="IPR014043">
    <property type="entry name" value="Acyl_transferase_dom"/>
</dbReference>
<evidence type="ECO:0000256" key="6">
    <source>
        <dbReference type="SAM" id="MobiDB-lite"/>
    </source>
</evidence>
<name>A0ABU3B281_9ACTN</name>
<dbReference type="InterPro" id="IPR032821">
    <property type="entry name" value="PKS_assoc"/>
</dbReference>
<dbReference type="InterPro" id="IPR050091">
    <property type="entry name" value="PKS_NRPS_Biosynth_Enz"/>
</dbReference>
<dbReference type="InterPro" id="IPR049552">
    <property type="entry name" value="PKS_DH_N"/>
</dbReference>
<dbReference type="RefSeq" id="WP_311586090.1">
    <property type="nucleotide sequence ID" value="NZ_JAVRFH010000188.1"/>
</dbReference>
<dbReference type="InterPro" id="IPR001227">
    <property type="entry name" value="Ac_transferase_dom_sf"/>
</dbReference>
<comment type="pathway">
    <text evidence="1">Antibiotic biosynthesis.</text>
</comment>
<dbReference type="Pfam" id="PF21089">
    <property type="entry name" value="PKS_DH_N"/>
    <property type="match status" value="1"/>
</dbReference>
<evidence type="ECO:0000313" key="9">
    <source>
        <dbReference type="Proteomes" id="UP001180724"/>
    </source>
</evidence>
<evidence type="ECO:0000313" key="8">
    <source>
        <dbReference type="EMBL" id="MDT0616553.1"/>
    </source>
</evidence>
<comment type="caution">
    <text evidence="5">Lacks conserved residue(s) required for the propagation of feature annotation.</text>
</comment>
<dbReference type="EMBL" id="JAVRFH010000188">
    <property type="protein sequence ID" value="MDT0616553.1"/>
    <property type="molecule type" value="Genomic_DNA"/>
</dbReference>
<dbReference type="InterPro" id="IPR016036">
    <property type="entry name" value="Malonyl_transacylase_ACP-bd"/>
</dbReference>
<dbReference type="Gene3D" id="3.10.129.110">
    <property type="entry name" value="Polyketide synthase dehydratase"/>
    <property type="match status" value="1"/>
</dbReference>
<keyword evidence="3" id="KW-0511">Multifunctional enzyme</keyword>
<dbReference type="Gene3D" id="3.40.366.10">
    <property type="entry name" value="Malonyl-Coenzyme A Acyl Carrier Protein, domain 2"/>
    <property type="match status" value="1"/>
</dbReference>
<sequence length="663" mass="69748">RVDWSAGAVELLTEAIKWPRIPGRPRRAGVSAFGVSGTNAHLILEEAPWEETAPATAGQKSGGAGGLVPWVVSARSEQALRAQARRLRDFAAADGDLDAGDVAWSLVSSRTSFEHRAVVLGRDRDELLNGLASLSDGAQSALVERGVAGDLGGRVFMFPGQGAQWAGVARPLYDAFPVFAQSLDEVCARFDSRLPFALKPLLLADAPARDHAGRTDVAQPALFALQVALYRLLVRYCGRPGRLIGQSVGEITAAHVSGAVGLDAATGLVAARGRVMQSLTERGAMLAVRAPEDETNARLSAYQRVGIAAVNGPESVVVSGSREEVLALRDELAAGGTPAKLLEVDHAFHSPLMAPVLDEFAGSIGELTAGEASDPQIPVVSTRLGREATAQELTSVTHWVNHVREPVRFFDAVEHARTAGADVFLEVGPGSSLASITHEAFASAGVDDAVVLSASRRNRGAVETLVGALARLHVRGHAVEWGALIGARRTVDLPTYALQRRRYWLDFLAGTGTADVDSAGLSAPGHPLLGAVVDCPGSDEVVFTGRWSVRTHDWLADHAVFGAVVVPATAYLDLALWVGDSFGCAAVDELTLEAPLILPGTVDVRVRIVVGAADETGCRSLEVYARPNGDDRSVGGWHRHATGRLAPSGDPASARTPDARALT</sequence>
<proteinExistence type="predicted"/>
<feature type="domain" description="PKS/mFAS DH" evidence="7">
    <location>
        <begin position="526"/>
        <end position="663"/>
    </location>
</feature>
<evidence type="ECO:0000259" key="7">
    <source>
        <dbReference type="PROSITE" id="PS52019"/>
    </source>
</evidence>